<keyword evidence="4 8" id="KW-0812">Transmembrane</keyword>
<dbReference type="Pfam" id="PF12821">
    <property type="entry name" value="ThrE_2"/>
    <property type="match status" value="1"/>
</dbReference>
<dbReference type="PANTHER" id="PTHR34390:SF1">
    <property type="entry name" value="SUCCINATE TRANSPORTER SUBUNIT YJJB-RELATED"/>
    <property type="match status" value="1"/>
</dbReference>
<evidence type="ECO:0000256" key="2">
    <source>
        <dbReference type="ARBA" id="ARBA00022475"/>
    </source>
</evidence>
<evidence type="ECO:0000256" key="6">
    <source>
        <dbReference type="ARBA" id="ARBA00023136"/>
    </source>
</evidence>
<keyword evidence="6 8" id="KW-0472">Membrane</keyword>
<evidence type="ECO:0000256" key="7">
    <source>
        <dbReference type="ARBA" id="ARBA00034125"/>
    </source>
</evidence>
<keyword evidence="2" id="KW-1003">Cell membrane</keyword>
<feature type="transmembrane region" description="Helical" evidence="8">
    <location>
        <begin position="81"/>
        <end position="103"/>
    </location>
</feature>
<accession>A0A9D2T5Q0</accession>
<dbReference type="AlphaFoldDB" id="A0A9D2T5Q0"/>
<dbReference type="InterPro" id="IPR050539">
    <property type="entry name" value="ThrE_Dicarb/AminoAcid_Exp"/>
</dbReference>
<evidence type="ECO:0000256" key="5">
    <source>
        <dbReference type="ARBA" id="ARBA00022989"/>
    </source>
</evidence>
<evidence type="ECO:0000313" key="10">
    <source>
        <dbReference type="EMBL" id="HJC46020.1"/>
    </source>
</evidence>
<evidence type="ECO:0000313" key="11">
    <source>
        <dbReference type="Proteomes" id="UP000823906"/>
    </source>
</evidence>
<evidence type="ECO:0000256" key="8">
    <source>
        <dbReference type="SAM" id="Phobius"/>
    </source>
</evidence>
<comment type="caution">
    <text evidence="10">The sequence shown here is derived from an EMBL/GenBank/DDBJ whole genome shotgun (WGS) entry which is preliminary data.</text>
</comment>
<comment type="similarity">
    <text evidence="7">Belongs to the ThrE exporter (TC 2.A.79) family.</text>
</comment>
<organism evidence="10 11">
    <name type="scientific">Candidatus Faecalibacterium faecigallinarum</name>
    <dbReference type="NCBI Taxonomy" id="2838577"/>
    <lineage>
        <taxon>Bacteria</taxon>
        <taxon>Bacillati</taxon>
        <taxon>Bacillota</taxon>
        <taxon>Clostridia</taxon>
        <taxon>Eubacteriales</taxon>
        <taxon>Oscillospiraceae</taxon>
        <taxon>Faecalibacterium</taxon>
    </lineage>
</organism>
<keyword evidence="5 8" id="KW-1133">Transmembrane helix</keyword>
<keyword evidence="3" id="KW-0997">Cell inner membrane</keyword>
<feature type="transmembrane region" description="Helical" evidence="8">
    <location>
        <begin position="7"/>
        <end position="27"/>
    </location>
</feature>
<dbReference type="EMBL" id="DWWN01000052">
    <property type="protein sequence ID" value="HJC46020.1"/>
    <property type="molecule type" value="Genomic_DNA"/>
</dbReference>
<feature type="domain" description="Threonine/Serine exporter ThrE" evidence="9">
    <location>
        <begin position="10"/>
        <end position="136"/>
    </location>
</feature>
<feature type="transmembrane region" description="Helical" evidence="8">
    <location>
        <begin position="123"/>
        <end position="142"/>
    </location>
</feature>
<evidence type="ECO:0000256" key="4">
    <source>
        <dbReference type="ARBA" id="ARBA00022692"/>
    </source>
</evidence>
<evidence type="ECO:0000256" key="3">
    <source>
        <dbReference type="ARBA" id="ARBA00022519"/>
    </source>
</evidence>
<comment type="subcellular location">
    <subcellularLocation>
        <location evidence="1">Cell membrane</location>
        <topology evidence="1">Multi-pass membrane protein</topology>
    </subcellularLocation>
</comment>
<dbReference type="GO" id="GO:0005886">
    <property type="term" value="C:plasma membrane"/>
    <property type="evidence" value="ECO:0007669"/>
    <property type="project" value="UniProtKB-SubCell"/>
</dbReference>
<proteinExistence type="inferred from homology"/>
<dbReference type="Proteomes" id="UP000823906">
    <property type="component" value="Unassembled WGS sequence"/>
</dbReference>
<evidence type="ECO:0000259" key="9">
    <source>
        <dbReference type="Pfam" id="PF12821"/>
    </source>
</evidence>
<dbReference type="PANTHER" id="PTHR34390">
    <property type="entry name" value="UPF0442 PROTEIN YJJB-RELATED"/>
    <property type="match status" value="1"/>
</dbReference>
<gene>
    <name evidence="10" type="ORF">H9703_07825</name>
</gene>
<protein>
    <submittedName>
        <fullName evidence="10">Threonine/serine exporter family protein</fullName>
    </submittedName>
</protein>
<dbReference type="GO" id="GO:0015744">
    <property type="term" value="P:succinate transport"/>
    <property type="evidence" value="ECO:0007669"/>
    <property type="project" value="TreeGrafter"/>
</dbReference>
<reference evidence="10" key="2">
    <citation type="submission" date="2021-04" db="EMBL/GenBank/DDBJ databases">
        <authorList>
            <person name="Gilroy R."/>
        </authorList>
    </citation>
    <scope>NUCLEOTIDE SEQUENCE</scope>
    <source>
        <strain evidence="10">ChiSjej5B23-2810</strain>
    </source>
</reference>
<name>A0A9D2T5Q0_9FIRM</name>
<dbReference type="InterPro" id="IPR024528">
    <property type="entry name" value="ThrE_2"/>
</dbReference>
<sequence>MSAVQDILLNFFCAFFGTIGFAVMFNVPKRFYISCGMTGAMGWMVYCLAVEYTSAAVSSFFGALVVVLISRILTVRLKCPITIFMISGIFPLVPGAGVYYTAYYLVTGQLGEAAQRGIGAVKVAFAIVLGIVFIVSIPREFFQPRYWKKRWSLHKASKEA</sequence>
<feature type="transmembrane region" description="Helical" evidence="8">
    <location>
        <begin position="43"/>
        <end position="69"/>
    </location>
</feature>
<reference evidence="10" key="1">
    <citation type="journal article" date="2021" name="PeerJ">
        <title>Extensive microbial diversity within the chicken gut microbiome revealed by metagenomics and culture.</title>
        <authorList>
            <person name="Gilroy R."/>
            <person name="Ravi A."/>
            <person name="Getino M."/>
            <person name="Pursley I."/>
            <person name="Horton D.L."/>
            <person name="Alikhan N.F."/>
            <person name="Baker D."/>
            <person name="Gharbi K."/>
            <person name="Hall N."/>
            <person name="Watson M."/>
            <person name="Adriaenssens E.M."/>
            <person name="Foster-Nyarko E."/>
            <person name="Jarju S."/>
            <person name="Secka A."/>
            <person name="Antonio M."/>
            <person name="Oren A."/>
            <person name="Chaudhuri R.R."/>
            <person name="La Ragione R."/>
            <person name="Hildebrand F."/>
            <person name="Pallen M.J."/>
        </authorList>
    </citation>
    <scope>NUCLEOTIDE SEQUENCE</scope>
    <source>
        <strain evidence="10">ChiSjej5B23-2810</strain>
    </source>
</reference>
<evidence type="ECO:0000256" key="1">
    <source>
        <dbReference type="ARBA" id="ARBA00004651"/>
    </source>
</evidence>